<sequence length="94" mass="11142">MIHEELQNLQQLANRVTKKIEQLELENQSLRDQLGGMRLEIQEKEVSLEHFKNQIKISKIVNNIPVENLESAELRNRINNYIKEIDKIITYLSE</sequence>
<feature type="coiled-coil region" evidence="1">
    <location>
        <begin position="2"/>
        <end position="40"/>
    </location>
</feature>
<keyword evidence="1" id="KW-0175">Coiled coil</keyword>
<accession>A0ABR9AQW0</accession>
<evidence type="ECO:0000256" key="1">
    <source>
        <dbReference type="SAM" id="Coils"/>
    </source>
</evidence>
<keyword evidence="3" id="KW-1185">Reference proteome</keyword>
<name>A0ABR9AQW0_9BACT</name>
<protein>
    <submittedName>
        <fullName evidence="2">Uncharacterized protein</fullName>
    </submittedName>
</protein>
<evidence type="ECO:0000313" key="2">
    <source>
        <dbReference type="EMBL" id="MBD8491176.1"/>
    </source>
</evidence>
<evidence type="ECO:0000313" key="3">
    <source>
        <dbReference type="Proteomes" id="UP000647133"/>
    </source>
</evidence>
<dbReference type="RefSeq" id="WP_192012055.1">
    <property type="nucleotide sequence ID" value="NZ_JACYTQ010000011.1"/>
</dbReference>
<organism evidence="2 3">
    <name type="scientific">Echinicola arenosa</name>
    <dbReference type="NCBI Taxonomy" id="2774144"/>
    <lineage>
        <taxon>Bacteria</taxon>
        <taxon>Pseudomonadati</taxon>
        <taxon>Bacteroidota</taxon>
        <taxon>Cytophagia</taxon>
        <taxon>Cytophagales</taxon>
        <taxon>Cyclobacteriaceae</taxon>
        <taxon>Echinicola</taxon>
    </lineage>
</organism>
<proteinExistence type="predicted"/>
<dbReference type="EMBL" id="JACYTQ010000011">
    <property type="protein sequence ID" value="MBD8491176.1"/>
    <property type="molecule type" value="Genomic_DNA"/>
</dbReference>
<dbReference type="Proteomes" id="UP000647133">
    <property type="component" value="Unassembled WGS sequence"/>
</dbReference>
<comment type="caution">
    <text evidence="2">The sequence shown here is derived from an EMBL/GenBank/DDBJ whole genome shotgun (WGS) entry which is preliminary data.</text>
</comment>
<reference evidence="2 3" key="1">
    <citation type="submission" date="2020-09" db="EMBL/GenBank/DDBJ databases">
        <title>Echinicola sp. CAU 1574 isolated from sand of Sido Beach.</title>
        <authorList>
            <person name="Kim W."/>
        </authorList>
    </citation>
    <scope>NUCLEOTIDE SEQUENCE [LARGE SCALE GENOMIC DNA]</scope>
    <source>
        <strain evidence="2 3">CAU 1574</strain>
    </source>
</reference>
<gene>
    <name evidence="2" type="ORF">IFO69_20655</name>
</gene>